<dbReference type="Pfam" id="PF08888">
    <property type="entry name" value="HopJ"/>
    <property type="match status" value="1"/>
</dbReference>
<gene>
    <name evidence="1" type="ORF">SAMN04487906_1496</name>
</gene>
<accession>A0A1I6SAB6</accession>
<evidence type="ECO:0000313" key="1">
    <source>
        <dbReference type="EMBL" id="SFS73853.1"/>
    </source>
</evidence>
<dbReference type="Proteomes" id="UP000183209">
    <property type="component" value="Unassembled WGS sequence"/>
</dbReference>
<proteinExistence type="predicted"/>
<reference evidence="1 2" key="1">
    <citation type="submission" date="2016-10" db="EMBL/GenBank/DDBJ databases">
        <authorList>
            <person name="de Groot N.N."/>
        </authorList>
    </citation>
    <scope>NUCLEOTIDE SEQUENCE [LARGE SCALE GENOMIC DNA]</scope>
    <source>
        <strain evidence="1 2">CGMCC 1.6114</strain>
    </source>
</reference>
<protein>
    <submittedName>
        <fullName evidence="1">HopJ type III effector protein</fullName>
    </submittedName>
</protein>
<dbReference type="InterPro" id="IPR014984">
    <property type="entry name" value="HopJ"/>
</dbReference>
<name>A0A1I6SAB6_9FLAO</name>
<dbReference type="InterPro" id="IPR038604">
    <property type="entry name" value="HopJ_sf"/>
</dbReference>
<sequence>MELKAFIEQLSNHPSAIEFVDTMAVIDAHYSFTPTEFKNGDILNVANQNNGSCKIFAFAQLNQLSKEATLYCFGKFYTEEVLEDPEGDGHQNIRNFMKYGWDGIQFKGEALISK</sequence>
<evidence type="ECO:0000313" key="2">
    <source>
        <dbReference type="Proteomes" id="UP000183209"/>
    </source>
</evidence>
<dbReference type="RefSeq" id="WP_074977981.1">
    <property type="nucleotide sequence ID" value="NZ_FPAG01000004.1"/>
</dbReference>
<dbReference type="EMBL" id="FPAG01000004">
    <property type="protein sequence ID" value="SFS73853.1"/>
    <property type="molecule type" value="Genomic_DNA"/>
</dbReference>
<dbReference type="OrthoDB" id="9790826at2"/>
<dbReference type="Gene3D" id="3.20.160.10">
    <property type="entry name" value="vpa0580 domain like"/>
    <property type="match status" value="1"/>
</dbReference>
<dbReference type="AlphaFoldDB" id="A0A1I6SAB6"/>
<organism evidence="1 2">
    <name type="scientific">Zhouia amylolytica</name>
    <dbReference type="NCBI Taxonomy" id="376730"/>
    <lineage>
        <taxon>Bacteria</taxon>
        <taxon>Pseudomonadati</taxon>
        <taxon>Bacteroidota</taxon>
        <taxon>Flavobacteriia</taxon>
        <taxon>Flavobacteriales</taxon>
        <taxon>Flavobacteriaceae</taxon>
        <taxon>Zhouia</taxon>
    </lineage>
</organism>